<keyword evidence="2" id="KW-0862">Zinc</keyword>
<dbReference type="InterPro" id="IPR016154">
    <property type="entry name" value="Heat_shock_Hsp33_C"/>
</dbReference>
<proteinExistence type="predicted"/>
<evidence type="ECO:0000313" key="6">
    <source>
        <dbReference type="EMBL" id="MBJ7542955.1"/>
    </source>
</evidence>
<organism evidence="6 7">
    <name type="scientific">Rhodomicrobium udaipurense</name>
    <dbReference type="NCBI Taxonomy" id="1202716"/>
    <lineage>
        <taxon>Bacteria</taxon>
        <taxon>Pseudomonadati</taxon>
        <taxon>Pseudomonadota</taxon>
        <taxon>Alphaproteobacteria</taxon>
        <taxon>Hyphomicrobiales</taxon>
        <taxon>Hyphomicrobiaceae</taxon>
        <taxon>Rhodomicrobium</taxon>
    </lineage>
</organism>
<evidence type="ECO:0000256" key="4">
    <source>
        <dbReference type="ARBA" id="ARBA00023186"/>
    </source>
</evidence>
<name>A0A8I1GBW0_9HYPH</name>
<dbReference type="Proteomes" id="UP000623250">
    <property type="component" value="Unassembled WGS sequence"/>
</dbReference>
<dbReference type="SUPFAM" id="SSF118352">
    <property type="entry name" value="HSP33 redox switch-like"/>
    <property type="match status" value="1"/>
</dbReference>
<reference evidence="6 7" key="1">
    <citation type="submission" date="2020-12" db="EMBL/GenBank/DDBJ databases">
        <title>Revised draft genomes of Rhodomicrobium vannielii ATCC 17100 and Rhodomicrobium udaipurense JA643.</title>
        <authorList>
            <person name="Conners E.M."/>
            <person name="Davenport E.J."/>
            <person name="Bose A."/>
        </authorList>
    </citation>
    <scope>NUCLEOTIDE SEQUENCE [LARGE SCALE GENOMIC DNA]</scope>
    <source>
        <strain evidence="6 7">JA643</strain>
    </source>
</reference>
<accession>A0A8I1GBW0</accession>
<dbReference type="RefSeq" id="WP_037238233.1">
    <property type="nucleotide sequence ID" value="NZ_JAEMUK010000010.1"/>
</dbReference>
<dbReference type="PIRSF" id="PIRSF005261">
    <property type="entry name" value="Heat_shock_Hsp33"/>
    <property type="match status" value="1"/>
</dbReference>
<dbReference type="SUPFAM" id="SSF64397">
    <property type="entry name" value="Hsp33 domain"/>
    <property type="match status" value="1"/>
</dbReference>
<dbReference type="NCBIfam" id="NF002386">
    <property type="entry name" value="PRK01402.1"/>
    <property type="match status" value="1"/>
</dbReference>
<protein>
    <submittedName>
        <fullName evidence="6">Hsp33 family molecular chaperone</fullName>
    </submittedName>
</protein>
<comment type="caution">
    <text evidence="6">The sequence shown here is derived from an EMBL/GenBank/DDBJ whole genome shotgun (WGS) entry which is preliminary data.</text>
</comment>
<sequence length="323" mass="35417">MGGDFAGDPGAKYNDYVLPFQLEASGARGRLVRLGPVLDSILGRHEYPEPVLLLLGEAVTLTAMLGAALKFDGKFILQTQSDGAVGFLVVHYTSPGQIRGYASYDADEVAHLLNGSAPKKPLIGNGHLAMTIDPGADMERYQGIVALTGNTLVDAAHEYFDQSEQIPTFIRIAVARQYTAGEDGKQGHWTWRAGGLMVQKLTREGGYESGRDVASDEVDDDGWRRAQALAATVQDHELLDPTLGSDCLLYRLFHEEGVRVFDAAPMEARCNCSRERVEAMLEQFSPDQVEAMAEDGMIVVKCEFCNTQYSFVADRYMQRGEPN</sequence>
<dbReference type="GO" id="GO:0005737">
    <property type="term" value="C:cytoplasm"/>
    <property type="evidence" value="ECO:0007669"/>
    <property type="project" value="InterPro"/>
</dbReference>
<dbReference type="CDD" id="cd00498">
    <property type="entry name" value="Hsp33"/>
    <property type="match status" value="1"/>
</dbReference>
<dbReference type="Gene3D" id="3.90.1280.10">
    <property type="entry name" value="HSP33 redox switch-like"/>
    <property type="match status" value="1"/>
</dbReference>
<dbReference type="PANTHER" id="PTHR30111:SF1">
    <property type="entry name" value="33 KDA CHAPERONIN"/>
    <property type="match status" value="1"/>
</dbReference>
<dbReference type="PANTHER" id="PTHR30111">
    <property type="entry name" value="33 KDA CHAPERONIN"/>
    <property type="match status" value="1"/>
</dbReference>
<dbReference type="InterPro" id="IPR000397">
    <property type="entry name" value="Heat_shock_Hsp33"/>
</dbReference>
<gene>
    <name evidence="6" type="ORF">JDN41_05230</name>
</gene>
<dbReference type="GO" id="GO:0042026">
    <property type="term" value="P:protein refolding"/>
    <property type="evidence" value="ECO:0007669"/>
    <property type="project" value="TreeGrafter"/>
</dbReference>
<dbReference type="InterPro" id="IPR016153">
    <property type="entry name" value="Heat_shock_Hsp33_N"/>
</dbReference>
<dbReference type="Gene3D" id="3.55.30.10">
    <property type="entry name" value="Hsp33 domain"/>
    <property type="match status" value="1"/>
</dbReference>
<dbReference type="GO" id="GO:0044183">
    <property type="term" value="F:protein folding chaperone"/>
    <property type="evidence" value="ECO:0007669"/>
    <property type="project" value="TreeGrafter"/>
</dbReference>
<dbReference type="EMBL" id="JAEMUK010000010">
    <property type="protein sequence ID" value="MBJ7542955.1"/>
    <property type="molecule type" value="Genomic_DNA"/>
</dbReference>
<keyword evidence="3" id="KW-1015">Disulfide bond</keyword>
<evidence type="ECO:0000256" key="3">
    <source>
        <dbReference type="ARBA" id="ARBA00023157"/>
    </source>
</evidence>
<dbReference type="InterPro" id="IPR023212">
    <property type="entry name" value="Hsp33_helix_hairpin_bin_dom_sf"/>
</dbReference>
<keyword evidence="1" id="KW-0963">Cytoplasm</keyword>
<evidence type="ECO:0000256" key="2">
    <source>
        <dbReference type="ARBA" id="ARBA00022833"/>
    </source>
</evidence>
<evidence type="ECO:0000256" key="5">
    <source>
        <dbReference type="ARBA" id="ARBA00023284"/>
    </source>
</evidence>
<evidence type="ECO:0000313" key="7">
    <source>
        <dbReference type="Proteomes" id="UP000623250"/>
    </source>
</evidence>
<keyword evidence="5" id="KW-0676">Redox-active center</keyword>
<keyword evidence="7" id="KW-1185">Reference proteome</keyword>
<keyword evidence="4" id="KW-0143">Chaperone</keyword>
<dbReference type="GO" id="GO:0051082">
    <property type="term" value="F:unfolded protein binding"/>
    <property type="evidence" value="ECO:0007669"/>
    <property type="project" value="InterPro"/>
</dbReference>
<dbReference type="AlphaFoldDB" id="A0A8I1GBW0"/>
<dbReference type="Gene3D" id="1.10.287.480">
    <property type="entry name" value="helix hairpin bin"/>
    <property type="match status" value="1"/>
</dbReference>
<dbReference type="Pfam" id="PF01430">
    <property type="entry name" value="HSP33"/>
    <property type="match status" value="1"/>
</dbReference>
<evidence type="ECO:0000256" key="1">
    <source>
        <dbReference type="ARBA" id="ARBA00022490"/>
    </source>
</evidence>